<keyword evidence="1" id="KW-0046">Antibiotic resistance</keyword>
<evidence type="ECO:0000313" key="3">
    <source>
        <dbReference type="EMBL" id="RDU38909.1"/>
    </source>
</evidence>
<protein>
    <recommendedName>
        <fullName evidence="2">N-acetyltransferase domain-containing protein</fullName>
    </recommendedName>
</protein>
<dbReference type="PROSITE" id="PS51186">
    <property type="entry name" value="GNAT"/>
    <property type="match status" value="1"/>
</dbReference>
<sequence length="187" mass="21851">MKKLEELAMGYDFNLLSFRKLDRNDLDKMHKWLNNGFAAQWYGKKQMTMDEVKEKYLPYINNEKPTQSYIISYENKPIGYIQTYKINEYPEYAKQVAIVEDASGLDLFIGEEEFIHKGLGKHIVGRFLKEIVFSLSDSVSCILGPEPDNIVAIKTYEKVGFKYVKTVSTDDGDEYIMRIGKDEFEYF</sequence>
<accession>A0A3D8GXI3</accession>
<name>A0A3D8GXI3_9BACI</name>
<dbReference type="InterPro" id="IPR000182">
    <property type="entry name" value="GNAT_dom"/>
</dbReference>
<evidence type="ECO:0000313" key="4">
    <source>
        <dbReference type="Proteomes" id="UP000257144"/>
    </source>
</evidence>
<dbReference type="RefSeq" id="WP_115450823.1">
    <property type="nucleotide sequence ID" value="NZ_QNQT01000001.1"/>
</dbReference>
<evidence type="ECO:0000259" key="2">
    <source>
        <dbReference type="PROSITE" id="PS51186"/>
    </source>
</evidence>
<dbReference type="EMBL" id="QNQT01000001">
    <property type="protein sequence ID" value="RDU38909.1"/>
    <property type="molecule type" value="Genomic_DNA"/>
</dbReference>
<keyword evidence="4" id="KW-1185">Reference proteome</keyword>
<dbReference type="SUPFAM" id="SSF55729">
    <property type="entry name" value="Acyl-CoA N-acyltransferases (Nat)"/>
    <property type="match status" value="1"/>
</dbReference>
<dbReference type="AlphaFoldDB" id="A0A3D8GXI3"/>
<reference evidence="3 4" key="1">
    <citation type="submission" date="2018-07" db="EMBL/GenBank/DDBJ databases">
        <title>Bacillus sp. YLB-04 draft genome sequence.</title>
        <authorList>
            <person name="Yu L."/>
            <person name="Tang X."/>
        </authorList>
    </citation>
    <scope>NUCLEOTIDE SEQUENCE [LARGE SCALE GENOMIC DNA]</scope>
    <source>
        <strain evidence="3 4">YLB-04</strain>
    </source>
</reference>
<dbReference type="OrthoDB" id="9795206at2"/>
<comment type="caution">
    <text evidence="3">The sequence shown here is derived from an EMBL/GenBank/DDBJ whole genome shotgun (WGS) entry which is preliminary data.</text>
</comment>
<dbReference type="GO" id="GO:0046677">
    <property type="term" value="P:response to antibiotic"/>
    <property type="evidence" value="ECO:0007669"/>
    <property type="project" value="UniProtKB-KW"/>
</dbReference>
<dbReference type="Pfam" id="PF13523">
    <property type="entry name" value="Acetyltransf_8"/>
    <property type="match status" value="1"/>
</dbReference>
<dbReference type="PANTHER" id="PTHR31438:SF1">
    <property type="entry name" value="LYSINE N-ACYLTRANSFERASE C17G9.06C-RELATED"/>
    <property type="match status" value="1"/>
</dbReference>
<organism evidence="3 4">
    <name type="scientific">Neobacillus piezotolerans</name>
    <dbReference type="NCBI Taxonomy" id="2259171"/>
    <lineage>
        <taxon>Bacteria</taxon>
        <taxon>Bacillati</taxon>
        <taxon>Bacillota</taxon>
        <taxon>Bacilli</taxon>
        <taxon>Bacillales</taxon>
        <taxon>Bacillaceae</taxon>
        <taxon>Neobacillus</taxon>
    </lineage>
</organism>
<dbReference type="PANTHER" id="PTHR31438">
    <property type="entry name" value="LYSINE N-ACYLTRANSFERASE C17G9.06C-RELATED"/>
    <property type="match status" value="1"/>
</dbReference>
<dbReference type="Gene3D" id="3.40.630.30">
    <property type="match status" value="1"/>
</dbReference>
<dbReference type="InterPro" id="IPR016181">
    <property type="entry name" value="Acyl_CoA_acyltransferase"/>
</dbReference>
<gene>
    <name evidence="3" type="ORF">DRW41_04970</name>
</gene>
<evidence type="ECO:0000256" key="1">
    <source>
        <dbReference type="ARBA" id="ARBA00023251"/>
    </source>
</evidence>
<dbReference type="GO" id="GO:0016410">
    <property type="term" value="F:N-acyltransferase activity"/>
    <property type="evidence" value="ECO:0007669"/>
    <property type="project" value="TreeGrafter"/>
</dbReference>
<feature type="domain" description="N-acetyltransferase" evidence="2">
    <location>
        <begin position="16"/>
        <end position="182"/>
    </location>
</feature>
<dbReference type="Proteomes" id="UP000257144">
    <property type="component" value="Unassembled WGS sequence"/>
</dbReference>
<proteinExistence type="predicted"/>